<evidence type="ECO:0000313" key="2">
    <source>
        <dbReference type="EMBL" id="KFI59886.1"/>
    </source>
</evidence>
<proteinExistence type="predicted"/>
<reference evidence="2 3" key="1">
    <citation type="submission" date="2014-03" db="EMBL/GenBank/DDBJ databases">
        <title>Genomics of Bifidobacteria.</title>
        <authorList>
            <person name="Ventura M."/>
            <person name="Milani C."/>
            <person name="Lugli G.A."/>
        </authorList>
    </citation>
    <scope>NUCLEOTIDE SEQUENCE [LARGE SCALE GENOMIC DNA]</scope>
    <source>
        <strain evidence="2 3">LMG 11586</strain>
    </source>
</reference>
<protein>
    <recommendedName>
        <fullName evidence="1">Ribbon-helix-helix protein CopG domain-containing protein</fullName>
    </recommendedName>
</protein>
<dbReference type="EMBL" id="JGYX01000007">
    <property type="protein sequence ID" value="KFI59886.1"/>
    <property type="molecule type" value="Genomic_DNA"/>
</dbReference>
<dbReference type="GO" id="GO:0006355">
    <property type="term" value="P:regulation of DNA-templated transcription"/>
    <property type="evidence" value="ECO:0007669"/>
    <property type="project" value="InterPro"/>
</dbReference>
<comment type="caution">
    <text evidence="2">The sequence shown here is derived from an EMBL/GenBank/DDBJ whole genome shotgun (WGS) entry which is preliminary data.</text>
</comment>
<dbReference type="eggNOG" id="ENOG5031YC2">
    <property type="taxonomic scope" value="Bacteria"/>
</dbReference>
<keyword evidence="3" id="KW-1185">Reference proteome</keyword>
<organism evidence="2 3">
    <name type="scientific">Bifidobacterium pullorum subsp. gallinarum</name>
    <dbReference type="NCBI Taxonomy" id="78344"/>
    <lineage>
        <taxon>Bacteria</taxon>
        <taxon>Bacillati</taxon>
        <taxon>Actinomycetota</taxon>
        <taxon>Actinomycetes</taxon>
        <taxon>Bifidobacteriales</taxon>
        <taxon>Bifidobacteriaceae</taxon>
        <taxon>Bifidobacterium</taxon>
    </lineage>
</organism>
<evidence type="ECO:0000259" key="1">
    <source>
        <dbReference type="Pfam" id="PF01402"/>
    </source>
</evidence>
<dbReference type="InterPro" id="IPR002145">
    <property type="entry name" value="CopG"/>
</dbReference>
<dbReference type="Gene3D" id="1.10.1220.10">
    <property type="entry name" value="Met repressor-like"/>
    <property type="match status" value="1"/>
</dbReference>
<dbReference type="CDD" id="cd21631">
    <property type="entry name" value="RHH_CopG_NikR-like"/>
    <property type="match status" value="1"/>
</dbReference>
<dbReference type="AlphaFoldDB" id="A0A087AM86"/>
<dbReference type="Pfam" id="PF01402">
    <property type="entry name" value="RHH_1"/>
    <property type="match status" value="1"/>
</dbReference>
<sequence length="94" mass="10364">MRKGRIMAIVTEDGHAVTDAMLDQWADDAERGRYHGTRGDIVVGRPPLSDEELVTLTFKIQPSVLARVDAAARHAGITRSAFLRRAVEHELAVT</sequence>
<dbReference type="Proteomes" id="UP000029046">
    <property type="component" value="Unassembled WGS sequence"/>
</dbReference>
<accession>A0A087AM86</accession>
<evidence type="ECO:0000313" key="3">
    <source>
        <dbReference type="Proteomes" id="UP000029046"/>
    </source>
</evidence>
<dbReference type="InterPro" id="IPR013321">
    <property type="entry name" value="Arc_rbn_hlx_hlx"/>
</dbReference>
<name>A0A087AM86_9BIFI</name>
<gene>
    <name evidence="2" type="ORF">BIGA_1554</name>
</gene>
<feature type="domain" description="Ribbon-helix-helix protein CopG" evidence="1">
    <location>
        <begin position="55"/>
        <end position="92"/>
    </location>
</feature>